<reference evidence="1 2" key="1">
    <citation type="journal article" date="2022" name="Allergy">
        <title>Genome assembly and annotation of Periplaneta americana reveal a comprehensive cockroach allergen profile.</title>
        <authorList>
            <person name="Wang L."/>
            <person name="Xiong Q."/>
            <person name="Saelim N."/>
            <person name="Wang L."/>
            <person name="Nong W."/>
            <person name="Wan A.T."/>
            <person name="Shi M."/>
            <person name="Liu X."/>
            <person name="Cao Q."/>
            <person name="Hui J.H.L."/>
            <person name="Sookrung N."/>
            <person name="Leung T.F."/>
            <person name="Tungtrongchitr A."/>
            <person name="Tsui S.K.W."/>
        </authorList>
    </citation>
    <scope>NUCLEOTIDE SEQUENCE [LARGE SCALE GENOMIC DNA]</scope>
    <source>
        <strain evidence="1">PWHHKU_190912</strain>
    </source>
</reference>
<protein>
    <submittedName>
        <fullName evidence="1">Uncharacterized protein</fullName>
    </submittedName>
</protein>
<dbReference type="Proteomes" id="UP001148838">
    <property type="component" value="Unassembled WGS sequence"/>
</dbReference>
<evidence type="ECO:0000313" key="1">
    <source>
        <dbReference type="EMBL" id="KAJ4435352.1"/>
    </source>
</evidence>
<name>A0ABQ8SNW9_PERAM</name>
<gene>
    <name evidence="1" type="ORF">ANN_17965</name>
</gene>
<sequence>MIFTKLREAITVAMRKDRDLSICRFRIHGVSSDGLHLPCHRTTDDRVFSTPCSAKWQSPFQCAR</sequence>
<organism evidence="1 2">
    <name type="scientific">Periplaneta americana</name>
    <name type="common">American cockroach</name>
    <name type="synonym">Blatta americana</name>
    <dbReference type="NCBI Taxonomy" id="6978"/>
    <lineage>
        <taxon>Eukaryota</taxon>
        <taxon>Metazoa</taxon>
        <taxon>Ecdysozoa</taxon>
        <taxon>Arthropoda</taxon>
        <taxon>Hexapoda</taxon>
        <taxon>Insecta</taxon>
        <taxon>Pterygota</taxon>
        <taxon>Neoptera</taxon>
        <taxon>Polyneoptera</taxon>
        <taxon>Dictyoptera</taxon>
        <taxon>Blattodea</taxon>
        <taxon>Blattoidea</taxon>
        <taxon>Blattidae</taxon>
        <taxon>Blattinae</taxon>
        <taxon>Periplaneta</taxon>
    </lineage>
</organism>
<accession>A0ABQ8SNW9</accession>
<evidence type="ECO:0000313" key="2">
    <source>
        <dbReference type="Proteomes" id="UP001148838"/>
    </source>
</evidence>
<comment type="caution">
    <text evidence="1">The sequence shown here is derived from an EMBL/GenBank/DDBJ whole genome shotgun (WGS) entry which is preliminary data.</text>
</comment>
<proteinExistence type="predicted"/>
<keyword evidence="2" id="KW-1185">Reference proteome</keyword>
<dbReference type="EMBL" id="JAJSOF020000023">
    <property type="protein sequence ID" value="KAJ4435352.1"/>
    <property type="molecule type" value="Genomic_DNA"/>
</dbReference>